<evidence type="ECO:0000313" key="1">
    <source>
        <dbReference type="EMBL" id="KAH7553774.1"/>
    </source>
</evidence>
<sequence>MELCRLPFAAEFGDQSNNFPTLSDYGLIYLCVPKLEEREFPFGDDDMDKKIAGLAGMDGFLRRGDLPVVCVVNAIGRPNT</sequence>
<proteinExistence type="predicted"/>
<dbReference type="Proteomes" id="UP000827721">
    <property type="component" value="Unassembled WGS sequence"/>
</dbReference>
<reference evidence="1 2" key="1">
    <citation type="submission" date="2021-02" db="EMBL/GenBank/DDBJ databases">
        <title>Plant Genome Project.</title>
        <authorList>
            <person name="Zhang R.-G."/>
        </authorList>
    </citation>
    <scope>NUCLEOTIDE SEQUENCE [LARGE SCALE GENOMIC DNA]</scope>
    <source>
        <tissue evidence="1">Leaves</tissue>
    </source>
</reference>
<dbReference type="EMBL" id="JAFEMO010000012">
    <property type="protein sequence ID" value="KAH7553774.1"/>
    <property type="molecule type" value="Genomic_DNA"/>
</dbReference>
<organism evidence="1 2">
    <name type="scientific">Xanthoceras sorbifolium</name>
    <dbReference type="NCBI Taxonomy" id="99658"/>
    <lineage>
        <taxon>Eukaryota</taxon>
        <taxon>Viridiplantae</taxon>
        <taxon>Streptophyta</taxon>
        <taxon>Embryophyta</taxon>
        <taxon>Tracheophyta</taxon>
        <taxon>Spermatophyta</taxon>
        <taxon>Magnoliopsida</taxon>
        <taxon>eudicotyledons</taxon>
        <taxon>Gunneridae</taxon>
        <taxon>Pentapetalae</taxon>
        <taxon>rosids</taxon>
        <taxon>malvids</taxon>
        <taxon>Sapindales</taxon>
        <taxon>Sapindaceae</taxon>
        <taxon>Xanthoceroideae</taxon>
        <taxon>Xanthoceras</taxon>
    </lineage>
</organism>
<accession>A0ABQ8HB95</accession>
<comment type="caution">
    <text evidence="1">The sequence shown here is derived from an EMBL/GenBank/DDBJ whole genome shotgun (WGS) entry which is preliminary data.</text>
</comment>
<evidence type="ECO:0000313" key="2">
    <source>
        <dbReference type="Proteomes" id="UP000827721"/>
    </source>
</evidence>
<keyword evidence="2" id="KW-1185">Reference proteome</keyword>
<gene>
    <name evidence="1" type="ORF">JRO89_XS12G0054600</name>
</gene>
<name>A0ABQ8HB95_9ROSI</name>
<protein>
    <submittedName>
        <fullName evidence="1">Uncharacterized protein</fullName>
    </submittedName>
</protein>